<keyword evidence="2" id="KW-0067">ATP-binding</keyword>
<dbReference type="GO" id="GO:0006355">
    <property type="term" value="P:regulation of DNA-templated transcription"/>
    <property type="evidence" value="ECO:0007669"/>
    <property type="project" value="InterPro"/>
</dbReference>
<keyword evidence="4" id="KW-0238">DNA-binding</keyword>
<sequence>MKAAIIKKGSTAKTENTSFSPPSAEIITILDGYSDPSILLSADYRILAANHAYRNRYAHGRNPCQQYCYTVSHGNTMRCDQAREQCPLQSSLVTGELQRFLHVHHTPNGTEHVEVETRPIRNKAGNILYYMEILRHIGIASSSSKTQGLIGNSPAFNHTLELVRRVATSNAAVLLLGESGVGKELIAQEIHTISKRSRQAFVPVECSGLTESLFENELFGHEKGAFTGAYTRKIGLVEAAHGGTLLLDEVGDIPYQIQVKLLRLLDTGTYRRIGNVELEHANFRLICATHKNLEAMVKEGTFRQDLYYRISTFPIRLPALRERLEDLPLLVDILLQKISGSRKFFLHPKTMDLLANYDFPGNIRELRNILERASLLADGYTILPSHLPKECQDTQDSIQSFSDKAAIEEDGPQEILPLDVIEERYLRQVLVRYPNARWKLAEKLGISERSLYRKVRHLKD</sequence>
<dbReference type="InterPro" id="IPR003593">
    <property type="entry name" value="AAA+_ATPase"/>
</dbReference>
<dbReference type="Gene3D" id="1.10.8.60">
    <property type="match status" value="1"/>
</dbReference>
<dbReference type="InterPro" id="IPR000014">
    <property type="entry name" value="PAS"/>
</dbReference>
<evidence type="ECO:0000259" key="6">
    <source>
        <dbReference type="PROSITE" id="PS50045"/>
    </source>
</evidence>
<feature type="domain" description="Sigma-54 factor interaction" evidence="6">
    <location>
        <begin position="149"/>
        <end position="375"/>
    </location>
</feature>
<evidence type="ECO:0000256" key="5">
    <source>
        <dbReference type="ARBA" id="ARBA00023163"/>
    </source>
</evidence>
<proteinExistence type="predicted"/>
<dbReference type="InterPro" id="IPR025943">
    <property type="entry name" value="Sigma_54_int_dom_ATP-bd_2"/>
</dbReference>
<dbReference type="GO" id="GO:0005524">
    <property type="term" value="F:ATP binding"/>
    <property type="evidence" value="ECO:0007669"/>
    <property type="project" value="UniProtKB-KW"/>
</dbReference>
<dbReference type="PROSITE" id="PS00676">
    <property type="entry name" value="SIGMA54_INTERACT_2"/>
    <property type="match status" value="1"/>
</dbReference>
<dbReference type="AlphaFoldDB" id="A0A450ZBN8"/>
<dbReference type="SMART" id="SM00382">
    <property type="entry name" value="AAA"/>
    <property type="match status" value="1"/>
</dbReference>
<dbReference type="PROSITE" id="PS50045">
    <property type="entry name" value="SIGMA54_INTERACT_4"/>
    <property type="match status" value="1"/>
</dbReference>
<dbReference type="CDD" id="cd00009">
    <property type="entry name" value="AAA"/>
    <property type="match status" value="1"/>
</dbReference>
<dbReference type="SUPFAM" id="SSF55785">
    <property type="entry name" value="PYP-like sensor domain (PAS domain)"/>
    <property type="match status" value="1"/>
</dbReference>
<dbReference type="PROSITE" id="PS00688">
    <property type="entry name" value="SIGMA54_INTERACT_3"/>
    <property type="match status" value="1"/>
</dbReference>
<dbReference type="GO" id="GO:0003677">
    <property type="term" value="F:DNA binding"/>
    <property type="evidence" value="ECO:0007669"/>
    <property type="project" value="UniProtKB-KW"/>
</dbReference>
<dbReference type="PROSITE" id="PS00675">
    <property type="entry name" value="SIGMA54_INTERACT_1"/>
    <property type="match status" value="1"/>
</dbReference>
<evidence type="ECO:0000256" key="3">
    <source>
        <dbReference type="ARBA" id="ARBA00023015"/>
    </source>
</evidence>
<keyword evidence="3" id="KW-0805">Transcription regulation</keyword>
<dbReference type="Gene3D" id="3.40.50.300">
    <property type="entry name" value="P-loop containing nucleotide triphosphate hydrolases"/>
    <property type="match status" value="1"/>
</dbReference>
<dbReference type="Pfam" id="PF25601">
    <property type="entry name" value="AAA_lid_14"/>
    <property type="match status" value="1"/>
</dbReference>
<reference evidence="7" key="1">
    <citation type="submission" date="2019-02" db="EMBL/GenBank/DDBJ databases">
        <authorList>
            <person name="Gruber-Vodicka R. H."/>
            <person name="Seah K. B. B."/>
        </authorList>
    </citation>
    <scope>NUCLEOTIDE SEQUENCE</scope>
    <source>
        <strain evidence="7">BECK_BY1</strain>
    </source>
</reference>
<dbReference type="InterPro" id="IPR058031">
    <property type="entry name" value="AAA_lid_NorR"/>
</dbReference>
<dbReference type="Pfam" id="PF08448">
    <property type="entry name" value="PAS_4"/>
    <property type="match status" value="1"/>
</dbReference>
<dbReference type="Pfam" id="PF00158">
    <property type="entry name" value="Sigma54_activat"/>
    <property type="match status" value="1"/>
</dbReference>
<evidence type="ECO:0000256" key="1">
    <source>
        <dbReference type="ARBA" id="ARBA00022741"/>
    </source>
</evidence>
<dbReference type="InterPro" id="IPR025944">
    <property type="entry name" value="Sigma_54_int_dom_CS"/>
</dbReference>
<dbReference type="Gene3D" id="1.10.10.60">
    <property type="entry name" value="Homeodomain-like"/>
    <property type="match status" value="1"/>
</dbReference>
<dbReference type="CDD" id="cd00130">
    <property type="entry name" value="PAS"/>
    <property type="match status" value="1"/>
</dbReference>
<dbReference type="FunFam" id="3.40.50.300:FF:000006">
    <property type="entry name" value="DNA-binding transcriptional regulator NtrC"/>
    <property type="match status" value="1"/>
</dbReference>
<evidence type="ECO:0000313" key="7">
    <source>
        <dbReference type="EMBL" id="VFK51214.1"/>
    </source>
</evidence>
<organism evidence="7">
    <name type="scientific">Candidatus Kentrum sp. TUN</name>
    <dbReference type="NCBI Taxonomy" id="2126343"/>
    <lineage>
        <taxon>Bacteria</taxon>
        <taxon>Pseudomonadati</taxon>
        <taxon>Pseudomonadota</taxon>
        <taxon>Gammaproteobacteria</taxon>
        <taxon>Candidatus Kentrum</taxon>
    </lineage>
</organism>
<dbReference type="InterPro" id="IPR013656">
    <property type="entry name" value="PAS_4"/>
</dbReference>
<dbReference type="SUPFAM" id="SSF52540">
    <property type="entry name" value="P-loop containing nucleoside triphosphate hydrolases"/>
    <property type="match status" value="1"/>
</dbReference>
<dbReference type="InterPro" id="IPR027417">
    <property type="entry name" value="P-loop_NTPase"/>
</dbReference>
<name>A0A450ZBN8_9GAMM</name>
<dbReference type="InterPro" id="IPR025662">
    <property type="entry name" value="Sigma_54_int_dom_ATP-bd_1"/>
</dbReference>
<keyword evidence="5" id="KW-0804">Transcription</keyword>
<dbReference type="Gene3D" id="3.30.450.20">
    <property type="entry name" value="PAS domain"/>
    <property type="match status" value="1"/>
</dbReference>
<accession>A0A450ZBN8</accession>
<dbReference type="InterPro" id="IPR002078">
    <property type="entry name" value="Sigma_54_int"/>
</dbReference>
<evidence type="ECO:0000256" key="2">
    <source>
        <dbReference type="ARBA" id="ARBA00022840"/>
    </source>
</evidence>
<dbReference type="InterPro" id="IPR035965">
    <property type="entry name" value="PAS-like_dom_sf"/>
</dbReference>
<dbReference type="InterPro" id="IPR009057">
    <property type="entry name" value="Homeodomain-like_sf"/>
</dbReference>
<evidence type="ECO:0000256" key="4">
    <source>
        <dbReference type="ARBA" id="ARBA00023125"/>
    </source>
</evidence>
<protein>
    <submittedName>
        <fullName evidence="7">Sigma54 specific transcriptional regulator, Fis family</fullName>
    </submittedName>
</protein>
<dbReference type="SUPFAM" id="SSF46689">
    <property type="entry name" value="Homeodomain-like"/>
    <property type="match status" value="1"/>
</dbReference>
<keyword evidence="1" id="KW-0547">Nucleotide-binding</keyword>
<gene>
    <name evidence="7" type="ORF">BECKTUN1418D_GA0071000_100621</name>
</gene>
<dbReference type="PANTHER" id="PTHR32071">
    <property type="entry name" value="TRANSCRIPTIONAL REGULATORY PROTEIN"/>
    <property type="match status" value="1"/>
</dbReference>
<dbReference type="EMBL" id="CAADFX010000006">
    <property type="protein sequence ID" value="VFK51214.1"/>
    <property type="molecule type" value="Genomic_DNA"/>
</dbReference>